<reference evidence="7 8" key="1">
    <citation type="journal article" date="2013" name="Nat. Commun.">
        <title>The evolution and pathogenic mechanisms of the rice sheath blight pathogen.</title>
        <authorList>
            <person name="Zheng A."/>
            <person name="Lin R."/>
            <person name="Xu L."/>
            <person name="Qin P."/>
            <person name="Tang C."/>
            <person name="Ai P."/>
            <person name="Zhang D."/>
            <person name="Liu Y."/>
            <person name="Sun Z."/>
            <person name="Feng H."/>
            <person name="Wang Y."/>
            <person name="Chen Y."/>
            <person name="Liang X."/>
            <person name="Fu R."/>
            <person name="Li Q."/>
            <person name="Zhang J."/>
            <person name="Yu X."/>
            <person name="Xie Z."/>
            <person name="Ding L."/>
            <person name="Guan P."/>
            <person name="Tang J."/>
            <person name="Liang Y."/>
            <person name="Wang S."/>
            <person name="Deng Q."/>
            <person name="Li S."/>
            <person name="Zhu J."/>
            <person name="Wang L."/>
            <person name="Liu H."/>
            <person name="Li P."/>
        </authorList>
    </citation>
    <scope>NUCLEOTIDE SEQUENCE [LARGE SCALE GENOMIC DNA]</scope>
    <source>
        <strain evidence="8">AG-1 IA</strain>
    </source>
</reference>
<accession>L8X1M2</accession>
<evidence type="ECO:0000256" key="3">
    <source>
        <dbReference type="ARBA" id="ARBA00012706"/>
    </source>
</evidence>
<dbReference type="SUPFAM" id="SSF51445">
    <property type="entry name" value="(Trans)glycosidases"/>
    <property type="match status" value="1"/>
</dbReference>
<dbReference type="InterPro" id="IPR001547">
    <property type="entry name" value="Glyco_hydro_5"/>
</dbReference>
<evidence type="ECO:0000313" key="8">
    <source>
        <dbReference type="Proteomes" id="UP000011668"/>
    </source>
</evidence>
<comment type="similarity">
    <text evidence="2">Belongs to the glycosyl hydrolase 5 (cellulase A) family.</text>
</comment>
<evidence type="ECO:0000313" key="7">
    <source>
        <dbReference type="EMBL" id="ELU42908.1"/>
    </source>
</evidence>
<evidence type="ECO:0000259" key="6">
    <source>
        <dbReference type="Pfam" id="PF26410"/>
    </source>
</evidence>
<dbReference type="PANTHER" id="PTHR31451">
    <property type="match status" value="1"/>
</dbReference>
<feature type="domain" description="Glycoside hydrolase family 5" evidence="6">
    <location>
        <begin position="456"/>
        <end position="589"/>
    </location>
</feature>
<dbReference type="OrthoDB" id="406631at2759"/>
<dbReference type="GO" id="GO:0016985">
    <property type="term" value="F:mannan endo-1,4-beta-mannosidase activity"/>
    <property type="evidence" value="ECO:0007669"/>
    <property type="project" value="UniProtKB-EC"/>
</dbReference>
<dbReference type="InterPro" id="IPR017853">
    <property type="entry name" value="GH"/>
</dbReference>
<comment type="catalytic activity">
    <reaction evidence="1">
        <text>Random hydrolysis of (1-&gt;4)-beta-D-mannosidic linkages in mannans, galactomannans and glucomannans.</text>
        <dbReference type="EC" id="3.2.1.78"/>
    </reaction>
</comment>
<dbReference type="Proteomes" id="UP000011668">
    <property type="component" value="Unassembled WGS sequence"/>
</dbReference>
<keyword evidence="8" id="KW-1185">Reference proteome</keyword>
<evidence type="ECO:0000256" key="4">
    <source>
        <dbReference type="ARBA" id="ARBA00022801"/>
    </source>
</evidence>
<dbReference type="EC" id="3.2.1.78" evidence="3"/>
<evidence type="ECO:0000256" key="1">
    <source>
        <dbReference type="ARBA" id="ARBA00001678"/>
    </source>
</evidence>
<proteinExistence type="inferred from homology"/>
<keyword evidence="4" id="KW-0378">Hydrolase</keyword>
<dbReference type="HOGENOM" id="CLU_377307_0_0_1"/>
<evidence type="ECO:0000256" key="5">
    <source>
        <dbReference type="ARBA" id="ARBA00023295"/>
    </source>
</evidence>
<dbReference type="EMBL" id="AFRT01000688">
    <property type="protein sequence ID" value="ELU42908.1"/>
    <property type="molecule type" value="Genomic_DNA"/>
</dbReference>
<dbReference type="STRING" id="983506.L8X1M2"/>
<gene>
    <name evidence="7" type="ORF">AG1IA_03054</name>
</gene>
<organism evidence="7 8">
    <name type="scientific">Thanatephorus cucumeris (strain AG1-IA)</name>
    <name type="common">Rice sheath blight fungus</name>
    <name type="synonym">Rhizoctonia solani</name>
    <dbReference type="NCBI Taxonomy" id="983506"/>
    <lineage>
        <taxon>Eukaryota</taxon>
        <taxon>Fungi</taxon>
        <taxon>Dikarya</taxon>
        <taxon>Basidiomycota</taxon>
        <taxon>Agaricomycotina</taxon>
        <taxon>Agaricomycetes</taxon>
        <taxon>Cantharellales</taxon>
        <taxon>Ceratobasidiaceae</taxon>
        <taxon>Rhizoctonia</taxon>
        <taxon>Rhizoctonia solani AG-1</taxon>
    </lineage>
</organism>
<keyword evidence="5" id="KW-0326">Glycosidase</keyword>
<dbReference type="AlphaFoldDB" id="L8X1M2"/>
<name>L8X1M2_THACA</name>
<sequence length="813" mass="90130">MDNCYAPPRPTHIFGRLPDEFLAGLDPVRGSTDQYFIVDHICSKLRATPPWPSGSVQPLLFCMMPSDYSQVERQAYNALPATITGDMWAHQYVQQQNQIAAQTMLPNPFPSDGCCTVNHMQGFPKFVAAAFLKTLDEGGLVQVYNGPFQVETTLRGVETTYPFGDTLDINITAEHSFDYFINLPHWAVEEKRVVVKVNLRQGLPVDIESGLLRLRANAGNSKFRISYNPPIIVEPRPRDTVALHRGALHYAYDIPRKNEARAVDLNMTPSGPWQYAIDPSTARYEQISNDVHSPVFDHNGSSNHIAVLACIIKWEIGGQMFANPPPENPECVGPMETIRLIPYGYEMCTSFFPVTMGKPRSGMSDLLAILAGYIIYRKVSSSSREPLQLVEIRRTNGSQEHLGTTGGIRAHTRGKWSPRLPFPSCLLLPSLMPAMRSTIVAAASVALLARAAPSPKYVKTDGTRFELDGKPFYFAGTNCYWCSFTANMSDVEIAFNEASKAGLNVIRTWGFNEVNVTRVPGGLPDYGGEGAGPTQIYYQSWDKGKPTINYGDNGLKHLDKVVALAEKKGIKLVVALTNNWADYGGMDVYKPRSKTMSKPLFPAIARALLSSPGSCPTNPVVEPMPSVISLVDPTAILPLSTNGWMKSRVSSSTGEEGFFNFPGDPDWAYNGADGTDFYANTKLSAISYGTFHSYPDWWSKTPQWVLNFTAQHGIAQKKIGKPVVWEEYGWMTPEARLENLGIVSNYTRLQAIGPWQKAVLEHKLAGDQFWQLGISNLSFGRSTNDGFTIYLDDPEAKTLVYDHVKEVNAQNHK</sequence>
<dbReference type="Gene3D" id="3.20.20.80">
    <property type="entry name" value="Glycosidases"/>
    <property type="match status" value="2"/>
</dbReference>
<dbReference type="InterPro" id="IPR045053">
    <property type="entry name" value="MAN-like"/>
</dbReference>
<dbReference type="PANTHER" id="PTHR31451:SF21">
    <property type="entry name" value="MANNAN ENDO-1,4-BETA-MANNOSIDASE C"/>
    <property type="match status" value="1"/>
</dbReference>
<evidence type="ECO:0000256" key="2">
    <source>
        <dbReference type="ARBA" id="ARBA00005641"/>
    </source>
</evidence>
<comment type="caution">
    <text evidence="7">The sequence shown here is derived from an EMBL/GenBank/DDBJ whole genome shotgun (WGS) entry which is preliminary data.</text>
</comment>
<protein>
    <recommendedName>
        <fullName evidence="3">mannan endo-1,4-beta-mannosidase</fullName>
        <ecNumber evidence="3">3.2.1.78</ecNumber>
    </recommendedName>
</protein>
<dbReference type="Pfam" id="PF26410">
    <property type="entry name" value="GH5_mannosidase"/>
    <property type="match status" value="1"/>
</dbReference>